<evidence type="ECO:0000256" key="5">
    <source>
        <dbReference type="SAM" id="SignalP"/>
    </source>
</evidence>
<reference evidence="7" key="1">
    <citation type="submission" date="2022-12" db="EMBL/GenBank/DDBJ databases">
        <title>Reference genome sequencing for broad-spectrum identification of bacterial and archaeal isolates by mass spectrometry.</title>
        <authorList>
            <person name="Sekiguchi Y."/>
            <person name="Tourlousse D.M."/>
        </authorList>
    </citation>
    <scope>NUCLEOTIDE SEQUENCE</scope>
    <source>
        <strain evidence="7">H2</strain>
    </source>
</reference>
<gene>
    <name evidence="7" type="ORF">GHYDROH2_01460</name>
</gene>
<evidence type="ECO:0000256" key="3">
    <source>
        <dbReference type="ARBA" id="ARBA00072219"/>
    </source>
</evidence>
<dbReference type="RefSeq" id="WP_214187341.1">
    <property type="nucleotide sequence ID" value="NZ_BSDS01000001.1"/>
</dbReference>
<keyword evidence="4" id="KW-0175">Coiled coil</keyword>
<dbReference type="PANTHER" id="PTHR34700:SF4">
    <property type="entry name" value="PHAGE-LIKE ELEMENT PBSX PROTEIN XKDP"/>
    <property type="match status" value="1"/>
</dbReference>
<sequence length="230" mass="26933">MKTRNLAMVSVLALCLAGCAPGLPRYRTDALTKFSAVRMQWGERARAEEFTSITDALEAGDRLLERNRVSDAEQFYLLALRKSELVEQQLAAEKTRQEAQRLKAEEERREAERQRILEEQKRRMVEEREREAREARKKVEKPVAVKEKEREVRHLPSVHTVKRGETLPQIAAQSDIYGDALLWPLIYRANRDQIRDPKRIWPGQMLRIPRNVGRDDIAEARRLAQERRLQ</sequence>
<evidence type="ECO:0000256" key="2">
    <source>
        <dbReference type="ARBA" id="ARBA00022490"/>
    </source>
</evidence>
<dbReference type="SMART" id="SM00257">
    <property type="entry name" value="LysM"/>
    <property type="match status" value="1"/>
</dbReference>
<feature type="domain" description="LysM" evidence="6">
    <location>
        <begin position="157"/>
        <end position="208"/>
    </location>
</feature>
<dbReference type="FunFam" id="3.10.350.10:FF:000001">
    <property type="entry name" value="Peptidoglycan-binding protein LysM"/>
    <property type="match status" value="1"/>
</dbReference>
<keyword evidence="5" id="KW-0732">Signal</keyword>
<feature type="chain" id="PRO_5040737603" description="Potassium binding protein Kbp" evidence="5">
    <location>
        <begin position="21"/>
        <end position="230"/>
    </location>
</feature>
<accession>A0A9W6LB54</accession>
<evidence type="ECO:0000313" key="7">
    <source>
        <dbReference type="EMBL" id="GLI36645.1"/>
    </source>
</evidence>
<dbReference type="InterPro" id="IPR052196">
    <property type="entry name" value="Bact_Kbp"/>
</dbReference>
<dbReference type="InterPro" id="IPR036779">
    <property type="entry name" value="LysM_dom_sf"/>
</dbReference>
<comment type="caution">
    <text evidence="7">The sequence shown here is derived from an EMBL/GenBank/DDBJ whole genome shotgun (WGS) entry which is preliminary data.</text>
</comment>
<evidence type="ECO:0000256" key="4">
    <source>
        <dbReference type="SAM" id="Coils"/>
    </source>
</evidence>
<dbReference type="AlphaFoldDB" id="A0A9W6LB54"/>
<dbReference type="GO" id="GO:0005737">
    <property type="term" value="C:cytoplasm"/>
    <property type="evidence" value="ECO:0007669"/>
    <property type="project" value="UniProtKB-SubCell"/>
</dbReference>
<comment type="subcellular location">
    <subcellularLocation>
        <location evidence="1">Cytoplasm</location>
    </subcellularLocation>
</comment>
<dbReference type="CDD" id="cd00118">
    <property type="entry name" value="LysM"/>
    <property type="match status" value="1"/>
</dbReference>
<dbReference type="PROSITE" id="PS51782">
    <property type="entry name" value="LYSM"/>
    <property type="match status" value="1"/>
</dbReference>
<dbReference type="Pfam" id="PF01476">
    <property type="entry name" value="LysM"/>
    <property type="match status" value="1"/>
</dbReference>
<evidence type="ECO:0000259" key="6">
    <source>
        <dbReference type="PROSITE" id="PS51782"/>
    </source>
</evidence>
<dbReference type="InterPro" id="IPR018392">
    <property type="entry name" value="LysM"/>
</dbReference>
<organism evidence="7 8">
    <name type="scientific">Geobacter hydrogenophilus</name>
    <dbReference type="NCBI Taxonomy" id="40983"/>
    <lineage>
        <taxon>Bacteria</taxon>
        <taxon>Pseudomonadati</taxon>
        <taxon>Thermodesulfobacteriota</taxon>
        <taxon>Desulfuromonadia</taxon>
        <taxon>Geobacterales</taxon>
        <taxon>Geobacteraceae</taxon>
        <taxon>Geobacter</taxon>
    </lineage>
</organism>
<name>A0A9W6LB54_9BACT</name>
<evidence type="ECO:0000256" key="1">
    <source>
        <dbReference type="ARBA" id="ARBA00004496"/>
    </source>
</evidence>
<evidence type="ECO:0000313" key="8">
    <source>
        <dbReference type="Proteomes" id="UP001144352"/>
    </source>
</evidence>
<keyword evidence="2" id="KW-0963">Cytoplasm</keyword>
<feature type="signal peptide" evidence="5">
    <location>
        <begin position="1"/>
        <end position="20"/>
    </location>
</feature>
<proteinExistence type="predicted"/>
<dbReference type="PANTHER" id="PTHR34700">
    <property type="entry name" value="POTASSIUM BINDING PROTEIN KBP"/>
    <property type="match status" value="1"/>
</dbReference>
<keyword evidence="8" id="KW-1185">Reference proteome</keyword>
<feature type="coiled-coil region" evidence="4">
    <location>
        <begin position="85"/>
        <end position="138"/>
    </location>
</feature>
<dbReference type="Gene3D" id="3.10.350.10">
    <property type="entry name" value="LysM domain"/>
    <property type="match status" value="1"/>
</dbReference>
<dbReference type="EMBL" id="BSDS01000001">
    <property type="protein sequence ID" value="GLI36645.1"/>
    <property type="molecule type" value="Genomic_DNA"/>
</dbReference>
<dbReference type="Proteomes" id="UP001144352">
    <property type="component" value="Unassembled WGS sequence"/>
</dbReference>
<dbReference type="SUPFAM" id="SSF54106">
    <property type="entry name" value="LysM domain"/>
    <property type="match status" value="1"/>
</dbReference>
<protein>
    <recommendedName>
        <fullName evidence="3">Potassium binding protein Kbp</fullName>
    </recommendedName>
</protein>